<dbReference type="RefSeq" id="WP_184728512.1">
    <property type="nucleotide sequence ID" value="NZ_JACHIW010000001.1"/>
</dbReference>
<keyword evidence="2" id="KW-1185">Reference proteome</keyword>
<dbReference type="PANTHER" id="PTHR36454:SF1">
    <property type="entry name" value="DUF1015 DOMAIN-CONTAINING PROTEIN"/>
    <property type="match status" value="1"/>
</dbReference>
<evidence type="ECO:0000313" key="1">
    <source>
        <dbReference type="EMBL" id="MBB5157632.1"/>
    </source>
</evidence>
<dbReference type="AlphaFoldDB" id="A0A840Q552"/>
<protein>
    <submittedName>
        <fullName evidence="1">Uncharacterized protein (DUF1015 family)</fullName>
    </submittedName>
</protein>
<gene>
    <name evidence="1" type="ORF">BJ970_005166</name>
</gene>
<accession>A0A840Q552</accession>
<organism evidence="1 2">
    <name type="scientific">Saccharopolyspora phatthalungensis</name>
    <dbReference type="NCBI Taxonomy" id="664693"/>
    <lineage>
        <taxon>Bacteria</taxon>
        <taxon>Bacillati</taxon>
        <taxon>Actinomycetota</taxon>
        <taxon>Actinomycetes</taxon>
        <taxon>Pseudonocardiales</taxon>
        <taxon>Pseudonocardiaceae</taxon>
        <taxon>Saccharopolyspora</taxon>
    </lineage>
</organism>
<name>A0A840Q552_9PSEU</name>
<dbReference type="PANTHER" id="PTHR36454">
    <property type="entry name" value="LMO2823 PROTEIN"/>
    <property type="match status" value="1"/>
</dbReference>
<evidence type="ECO:0000313" key="2">
    <source>
        <dbReference type="Proteomes" id="UP000584374"/>
    </source>
</evidence>
<sequence>MSAIRQDAPDGTGITARPPRMLLGETGRALIEPSVVVYRLESGRHRQTGLVIEVSIDDYRNGRIRGHEATQPARVRQLDEQTEATGIERMPVMLVHRGHLRTRLDEITAETPAVRLTSNGVIHTVWVRHDADLARALGDEIGGMRNLYIADGHHRMLAAERYGARRGRLGPDHPSAFTLAAVFPSDEMRILGYHRCFALTPGTSAQDVLDRLAGDPSIARIEESSAPTKPGVVAVGLGEHWYRLWLRTALEPGGIDAFVIEQDLLPKLHDLTDHQIETPPNRHHALEACWCSDQNALRLIPHPPTIEQVLATSDEGRSMPPKSTWFDPKPIPDLFRRALT</sequence>
<dbReference type="EMBL" id="JACHIW010000001">
    <property type="protein sequence ID" value="MBB5157632.1"/>
    <property type="molecule type" value="Genomic_DNA"/>
</dbReference>
<proteinExistence type="predicted"/>
<dbReference type="Pfam" id="PF06245">
    <property type="entry name" value="DUF1015"/>
    <property type="match status" value="1"/>
</dbReference>
<reference evidence="1 2" key="1">
    <citation type="submission" date="2020-08" db="EMBL/GenBank/DDBJ databases">
        <title>Sequencing the genomes of 1000 actinobacteria strains.</title>
        <authorList>
            <person name="Klenk H.-P."/>
        </authorList>
    </citation>
    <scope>NUCLEOTIDE SEQUENCE [LARGE SCALE GENOMIC DNA]</scope>
    <source>
        <strain evidence="1 2">DSM 45584</strain>
    </source>
</reference>
<dbReference type="Proteomes" id="UP000584374">
    <property type="component" value="Unassembled WGS sequence"/>
</dbReference>
<dbReference type="InterPro" id="IPR008323">
    <property type="entry name" value="UCP033563"/>
</dbReference>
<comment type="caution">
    <text evidence="1">The sequence shown here is derived from an EMBL/GenBank/DDBJ whole genome shotgun (WGS) entry which is preliminary data.</text>
</comment>